<dbReference type="PANTHER" id="PTHR34606:SF15">
    <property type="entry name" value="BON DOMAIN-CONTAINING PROTEIN"/>
    <property type="match status" value="1"/>
</dbReference>
<dbReference type="AlphaFoldDB" id="B1ZVL7"/>
<dbReference type="EMBL" id="CP001032">
    <property type="protein sequence ID" value="ACB74114.1"/>
    <property type="molecule type" value="Genomic_DNA"/>
</dbReference>
<dbReference type="SMART" id="SM00749">
    <property type="entry name" value="BON"/>
    <property type="match status" value="3"/>
</dbReference>
<protein>
    <submittedName>
        <fullName evidence="2">Transport-associated</fullName>
    </submittedName>
</protein>
<accession>B1ZVL7</accession>
<name>B1ZVL7_OPITP</name>
<feature type="domain" description="BON" evidence="1">
    <location>
        <begin position="11"/>
        <end position="82"/>
    </location>
</feature>
<reference evidence="2 3" key="1">
    <citation type="journal article" date="2011" name="J. Bacteriol.">
        <title>Genome sequence of the verrucomicrobium Opitutus terrae PB90-1, an abundant inhabitant of rice paddy soil ecosystems.</title>
        <authorList>
            <person name="van Passel M.W."/>
            <person name="Kant R."/>
            <person name="Palva A."/>
            <person name="Copeland A."/>
            <person name="Lucas S."/>
            <person name="Lapidus A."/>
            <person name="Glavina del Rio T."/>
            <person name="Pitluck S."/>
            <person name="Goltsman E."/>
            <person name="Clum A."/>
            <person name="Sun H."/>
            <person name="Schmutz J."/>
            <person name="Larimer F.W."/>
            <person name="Land M.L."/>
            <person name="Hauser L."/>
            <person name="Kyrpides N."/>
            <person name="Mikhailova N."/>
            <person name="Richardson P.P."/>
            <person name="Janssen P.H."/>
            <person name="de Vos W.M."/>
            <person name="Smidt H."/>
        </authorList>
    </citation>
    <scope>NUCLEOTIDE SEQUENCE [LARGE SCALE GENOMIC DNA]</scope>
    <source>
        <strain evidence="3">DSM 11246 / JCM 15787 / PB90-1</strain>
    </source>
</reference>
<dbReference type="InterPro" id="IPR051686">
    <property type="entry name" value="Lipoprotein_DolP"/>
</dbReference>
<dbReference type="InterPro" id="IPR007055">
    <property type="entry name" value="BON_dom"/>
</dbReference>
<proteinExistence type="predicted"/>
<dbReference type="Pfam" id="PF04972">
    <property type="entry name" value="BON"/>
    <property type="match status" value="3"/>
</dbReference>
<feature type="domain" description="BON" evidence="1">
    <location>
        <begin position="88"/>
        <end position="156"/>
    </location>
</feature>
<keyword evidence="3" id="KW-1185">Reference proteome</keyword>
<sequence>MLTLFISAASADPAMDQKIEAAAQSSYNFRAVLGNRVKVEVNEGVVTLSGTVLDRDQKALAEDTVRSLPGVVEVLNHLDVSEPDQERSDGWMALKIRSLLLIRSKVSAANTDVSVHDGVVTLAGTAESEAQKELTESYARGVQGVRAVRNQMIVRSADTAPRAGAASATPETIDDDGSVTAQVKAALLARDPGLALQTRVETAGGTVTIRGTARSRAEKDLVSRVAREIRGVRAVANQMVVSAAE</sequence>
<evidence type="ECO:0000313" key="2">
    <source>
        <dbReference type="EMBL" id="ACB74114.1"/>
    </source>
</evidence>
<evidence type="ECO:0000313" key="3">
    <source>
        <dbReference type="Proteomes" id="UP000007013"/>
    </source>
</evidence>
<feature type="domain" description="BON" evidence="1">
    <location>
        <begin position="175"/>
        <end position="243"/>
    </location>
</feature>
<dbReference type="PROSITE" id="PS50914">
    <property type="entry name" value="BON"/>
    <property type="match status" value="3"/>
</dbReference>
<gene>
    <name evidence="2" type="ordered locus">Oter_0826</name>
</gene>
<organism evidence="2 3">
    <name type="scientific">Opitutus terrae (strain DSM 11246 / JCM 15787 / PB90-1)</name>
    <dbReference type="NCBI Taxonomy" id="452637"/>
    <lineage>
        <taxon>Bacteria</taxon>
        <taxon>Pseudomonadati</taxon>
        <taxon>Verrucomicrobiota</taxon>
        <taxon>Opitutia</taxon>
        <taxon>Opitutales</taxon>
        <taxon>Opitutaceae</taxon>
        <taxon>Opitutus</taxon>
    </lineage>
</organism>
<dbReference type="InterPro" id="IPR014004">
    <property type="entry name" value="Transpt-assoc_nodulatn_dom_bac"/>
</dbReference>
<dbReference type="KEGG" id="ote:Oter_0826"/>
<dbReference type="eggNOG" id="COG2823">
    <property type="taxonomic scope" value="Bacteria"/>
</dbReference>
<evidence type="ECO:0000259" key="1">
    <source>
        <dbReference type="PROSITE" id="PS50914"/>
    </source>
</evidence>
<dbReference type="STRING" id="452637.Oter_0826"/>
<dbReference type="HOGENOM" id="CLU_086605_0_0_0"/>
<dbReference type="PANTHER" id="PTHR34606">
    <property type="entry name" value="BON DOMAIN-CONTAINING PROTEIN"/>
    <property type="match status" value="1"/>
</dbReference>
<dbReference type="Proteomes" id="UP000007013">
    <property type="component" value="Chromosome"/>
</dbReference>
<dbReference type="Gene3D" id="3.30.1340.30">
    <property type="match status" value="3"/>
</dbReference>